<keyword evidence="2" id="KW-0732">Signal</keyword>
<accession>A0A1I6BN45</accession>
<evidence type="ECO:0000313" key="3">
    <source>
        <dbReference type="EMBL" id="SFQ82356.1"/>
    </source>
</evidence>
<feature type="region of interest" description="Disordered" evidence="1">
    <location>
        <begin position="32"/>
        <end position="68"/>
    </location>
</feature>
<reference evidence="3 4" key="1">
    <citation type="submission" date="2016-10" db="EMBL/GenBank/DDBJ databases">
        <authorList>
            <person name="de Groot N.N."/>
        </authorList>
    </citation>
    <scope>NUCLEOTIDE SEQUENCE [LARGE SCALE GENOMIC DNA]</scope>
    <source>
        <strain evidence="3 4">JCM 18415</strain>
    </source>
</reference>
<sequence>MNTNTKILIAIAGLMATIATAAALWQTDKAEEDAAWERATAPRENQPASQRPITSDDLFGSGAGEDGQ</sequence>
<dbReference type="RefSeq" id="WP_090538718.1">
    <property type="nucleotide sequence ID" value="NZ_FOYD01000005.1"/>
</dbReference>
<dbReference type="AlphaFoldDB" id="A0A1I6BN45"/>
<gene>
    <name evidence="3" type="ORF">SAMN05216578_10521</name>
</gene>
<dbReference type="EMBL" id="FOYD01000005">
    <property type="protein sequence ID" value="SFQ82356.1"/>
    <property type="molecule type" value="Genomic_DNA"/>
</dbReference>
<dbReference type="STRING" id="1002526.SAMN05216578_10521"/>
<organism evidence="3 4">
    <name type="scientific">Halopseudomonas formosensis</name>
    <dbReference type="NCBI Taxonomy" id="1002526"/>
    <lineage>
        <taxon>Bacteria</taxon>
        <taxon>Pseudomonadati</taxon>
        <taxon>Pseudomonadota</taxon>
        <taxon>Gammaproteobacteria</taxon>
        <taxon>Pseudomonadales</taxon>
        <taxon>Pseudomonadaceae</taxon>
        <taxon>Halopseudomonas</taxon>
    </lineage>
</organism>
<evidence type="ECO:0000256" key="1">
    <source>
        <dbReference type="SAM" id="MobiDB-lite"/>
    </source>
</evidence>
<name>A0A1I6BN45_9GAMM</name>
<feature type="signal peptide" evidence="2">
    <location>
        <begin position="1"/>
        <end position="21"/>
    </location>
</feature>
<evidence type="ECO:0000256" key="2">
    <source>
        <dbReference type="SAM" id="SignalP"/>
    </source>
</evidence>
<proteinExistence type="predicted"/>
<dbReference type="Proteomes" id="UP000242815">
    <property type="component" value="Unassembled WGS sequence"/>
</dbReference>
<feature type="chain" id="PRO_5017306318" evidence="2">
    <location>
        <begin position="22"/>
        <end position="68"/>
    </location>
</feature>
<dbReference type="OrthoDB" id="7064512at2"/>
<protein>
    <submittedName>
        <fullName evidence="3">Uncharacterized protein</fullName>
    </submittedName>
</protein>
<evidence type="ECO:0000313" key="4">
    <source>
        <dbReference type="Proteomes" id="UP000242815"/>
    </source>
</evidence>